<dbReference type="PROSITE" id="PS50109">
    <property type="entry name" value="HIS_KIN"/>
    <property type="match status" value="1"/>
</dbReference>
<keyword evidence="14" id="KW-1185">Reference proteome</keyword>
<dbReference type="SMART" id="SM00388">
    <property type="entry name" value="HisKA"/>
    <property type="match status" value="1"/>
</dbReference>
<evidence type="ECO:0000256" key="7">
    <source>
        <dbReference type="ARBA" id="ARBA00023012"/>
    </source>
</evidence>
<dbReference type="PANTHER" id="PTHR43047">
    <property type="entry name" value="TWO-COMPONENT HISTIDINE PROTEIN KINASE"/>
    <property type="match status" value="1"/>
</dbReference>
<dbReference type="PRINTS" id="PR00344">
    <property type="entry name" value="BCTRLSENSOR"/>
</dbReference>
<evidence type="ECO:0000313" key="14">
    <source>
        <dbReference type="Proteomes" id="UP001438008"/>
    </source>
</evidence>
<feature type="domain" description="Response regulatory" evidence="12">
    <location>
        <begin position="506"/>
        <end position="627"/>
    </location>
</feature>
<feature type="transmembrane region" description="Helical" evidence="10">
    <location>
        <begin position="109"/>
        <end position="128"/>
    </location>
</feature>
<evidence type="ECO:0000256" key="1">
    <source>
        <dbReference type="ARBA" id="ARBA00000085"/>
    </source>
</evidence>
<dbReference type="PROSITE" id="PS50110">
    <property type="entry name" value="RESPONSE_REGULATORY"/>
    <property type="match status" value="1"/>
</dbReference>
<dbReference type="Pfam" id="PF00512">
    <property type="entry name" value="HisKA"/>
    <property type="match status" value="1"/>
</dbReference>
<keyword evidence="4 9" id="KW-0597">Phosphoprotein</keyword>
<evidence type="ECO:0000259" key="11">
    <source>
        <dbReference type="PROSITE" id="PS50109"/>
    </source>
</evidence>
<dbReference type="Proteomes" id="UP001438008">
    <property type="component" value="Unassembled WGS sequence"/>
</dbReference>
<keyword evidence="13" id="KW-0547">Nucleotide-binding</keyword>
<dbReference type="Pfam" id="PF02518">
    <property type="entry name" value="HATPase_c"/>
    <property type="match status" value="1"/>
</dbReference>
<dbReference type="SMART" id="SM00387">
    <property type="entry name" value="HATPase_c"/>
    <property type="match status" value="1"/>
</dbReference>
<keyword evidence="10" id="KW-1133">Transmembrane helix</keyword>
<evidence type="ECO:0000259" key="12">
    <source>
        <dbReference type="PROSITE" id="PS50110"/>
    </source>
</evidence>
<dbReference type="InterPro" id="IPR004358">
    <property type="entry name" value="Sig_transdc_His_kin-like_C"/>
</dbReference>
<evidence type="ECO:0000256" key="3">
    <source>
        <dbReference type="ARBA" id="ARBA00018672"/>
    </source>
</evidence>
<dbReference type="SMART" id="SM00448">
    <property type="entry name" value="REC"/>
    <property type="match status" value="1"/>
</dbReference>
<feature type="transmembrane region" description="Helical" evidence="10">
    <location>
        <begin position="200"/>
        <end position="219"/>
    </location>
</feature>
<evidence type="ECO:0000256" key="2">
    <source>
        <dbReference type="ARBA" id="ARBA00012438"/>
    </source>
</evidence>
<feature type="modified residue" description="4-aspartylphosphate" evidence="9">
    <location>
        <position position="558"/>
    </location>
</feature>
<sequence>MVANYLTSTVFMIIILLILFVKICNDMKQEKMKRMYQVLDITVVLYVLLDAGFAVDFLEGRNQEPGFQIVIFLFFLVYVITPFIWQLFVRSYTNVPHGRWFQIVEKLPLIILLVMVVMSPDNGYVWYITDTGDYVRGSGFELFTVINLFYYLEAFINGIYILYHKMYEKEPYLLQSLLLSTIPFAAVLANTYLIPLRMTYPFQPFCLVLGTLFAYLFMADRQKSMKEERYNESLKEALELEKKASRQAVEAGRVKTIFLANMSHDIRTPINAILGFTDMIDRNPGDEAQVVNAVGKIKNSGQVLLNLINDVLDLTRIENGKLELEESDIDLTALVKDMETLFLPSVEQKGIALTIWQEVADPYVHCDEGKLQRILVNIINNAVKFTPAGGKIIFFVTEVPENDGTSEYGFRIQDTGIGISKEFQEHIFEAFEQERSSSVGGAAGAGLGLAIVKKLTDLLDGTVTIESEPGEGTAVQLRFHFRQTGKEEIQKKREAENTEDDLSGLHVLLVEDNELNMEIAAAMLKEKGASVTWAGDGQQAVDRFRENPAGTYDIILMDVMMPVMNGLMATKQIRAMERPDAASIPIFAMTANAFTEDIEKSREAGVNEHLSKPLDYGKLARMIHGYVKKK</sequence>
<evidence type="ECO:0000256" key="8">
    <source>
        <dbReference type="ARBA" id="ARBA00024867"/>
    </source>
</evidence>
<accession>A0ABV1FJL4</accession>
<dbReference type="InterPro" id="IPR001789">
    <property type="entry name" value="Sig_transdc_resp-reg_receiver"/>
</dbReference>
<feature type="transmembrane region" description="Helical" evidence="10">
    <location>
        <begin position="172"/>
        <end position="194"/>
    </location>
</feature>
<reference evidence="13 14" key="1">
    <citation type="submission" date="2024-03" db="EMBL/GenBank/DDBJ databases">
        <title>Human intestinal bacterial collection.</title>
        <authorList>
            <person name="Pauvert C."/>
            <person name="Hitch T.C.A."/>
            <person name="Clavel T."/>
        </authorList>
    </citation>
    <scope>NUCLEOTIDE SEQUENCE [LARGE SCALE GENOMIC DNA]</scope>
    <source>
        <strain evidence="13 14">CLA-AA-H132</strain>
    </source>
</reference>
<dbReference type="InterPro" id="IPR011006">
    <property type="entry name" value="CheY-like_superfamily"/>
</dbReference>
<dbReference type="Gene3D" id="3.30.565.10">
    <property type="entry name" value="Histidine kinase-like ATPase, C-terminal domain"/>
    <property type="match status" value="1"/>
</dbReference>
<organism evidence="13 14">
    <name type="scientific">Laedolimicola intestinihominis</name>
    <dbReference type="NCBI Taxonomy" id="3133166"/>
    <lineage>
        <taxon>Bacteria</taxon>
        <taxon>Bacillati</taxon>
        <taxon>Bacillota</taxon>
        <taxon>Clostridia</taxon>
        <taxon>Lachnospirales</taxon>
        <taxon>Lachnospiraceae</taxon>
        <taxon>Laedolimicola</taxon>
    </lineage>
</organism>
<proteinExistence type="predicted"/>
<dbReference type="SUPFAM" id="SSF52172">
    <property type="entry name" value="CheY-like"/>
    <property type="match status" value="1"/>
</dbReference>
<gene>
    <name evidence="13" type="ORF">WMO29_12225</name>
</gene>
<dbReference type="GO" id="GO:0005524">
    <property type="term" value="F:ATP binding"/>
    <property type="evidence" value="ECO:0007669"/>
    <property type="project" value="UniProtKB-KW"/>
</dbReference>
<keyword evidence="13" id="KW-0067">ATP-binding</keyword>
<comment type="catalytic activity">
    <reaction evidence="1">
        <text>ATP + protein L-histidine = ADP + protein N-phospho-L-histidine.</text>
        <dbReference type="EC" id="2.7.13.3"/>
    </reaction>
</comment>
<evidence type="ECO:0000256" key="6">
    <source>
        <dbReference type="ARBA" id="ARBA00022777"/>
    </source>
</evidence>
<dbReference type="CDD" id="cd17546">
    <property type="entry name" value="REC_hyHK_CKI1_RcsC-like"/>
    <property type="match status" value="1"/>
</dbReference>
<feature type="transmembrane region" description="Helical" evidence="10">
    <location>
        <begin position="36"/>
        <end position="55"/>
    </location>
</feature>
<keyword evidence="10" id="KW-0472">Membrane</keyword>
<feature type="transmembrane region" description="Helical" evidence="10">
    <location>
        <begin position="6"/>
        <end position="24"/>
    </location>
</feature>
<dbReference type="EC" id="2.7.13.3" evidence="2"/>
<dbReference type="SUPFAM" id="SSF47384">
    <property type="entry name" value="Homodimeric domain of signal transducing histidine kinase"/>
    <property type="match status" value="1"/>
</dbReference>
<evidence type="ECO:0000256" key="9">
    <source>
        <dbReference type="PROSITE-ProRule" id="PRU00169"/>
    </source>
</evidence>
<dbReference type="InterPro" id="IPR005467">
    <property type="entry name" value="His_kinase_dom"/>
</dbReference>
<comment type="function">
    <text evidence="8">May play the central regulatory role in sporulation. It may be an element of the effector pathway responsible for the activation of sporulation genes in response to nutritional stress. Spo0A may act in concert with spo0H (a sigma factor) to control the expression of some genes that are critical to the sporulation process.</text>
</comment>
<evidence type="ECO:0000256" key="4">
    <source>
        <dbReference type="ARBA" id="ARBA00022553"/>
    </source>
</evidence>
<evidence type="ECO:0000256" key="5">
    <source>
        <dbReference type="ARBA" id="ARBA00022679"/>
    </source>
</evidence>
<keyword evidence="5" id="KW-0808">Transferase</keyword>
<name>A0ABV1FJL4_9FIRM</name>
<dbReference type="CDD" id="cd00082">
    <property type="entry name" value="HisKA"/>
    <property type="match status" value="1"/>
</dbReference>
<dbReference type="Gene3D" id="1.10.287.130">
    <property type="match status" value="1"/>
</dbReference>
<dbReference type="RefSeq" id="WP_349164981.1">
    <property type="nucleotide sequence ID" value="NZ_JBBMFE010000012.1"/>
</dbReference>
<evidence type="ECO:0000313" key="13">
    <source>
        <dbReference type="EMBL" id="MEQ2473245.1"/>
    </source>
</evidence>
<dbReference type="PANTHER" id="PTHR43047:SF72">
    <property type="entry name" value="OSMOSENSING HISTIDINE PROTEIN KINASE SLN1"/>
    <property type="match status" value="1"/>
</dbReference>
<dbReference type="EMBL" id="JBBMFE010000012">
    <property type="protein sequence ID" value="MEQ2473245.1"/>
    <property type="molecule type" value="Genomic_DNA"/>
</dbReference>
<comment type="caution">
    <text evidence="13">The sequence shown here is derived from an EMBL/GenBank/DDBJ whole genome shotgun (WGS) entry which is preliminary data.</text>
</comment>
<keyword evidence="7" id="KW-0902">Two-component regulatory system</keyword>
<dbReference type="InterPro" id="IPR003661">
    <property type="entry name" value="HisK_dim/P_dom"/>
</dbReference>
<dbReference type="InterPro" id="IPR036097">
    <property type="entry name" value="HisK_dim/P_sf"/>
</dbReference>
<dbReference type="InterPro" id="IPR036890">
    <property type="entry name" value="HATPase_C_sf"/>
</dbReference>
<dbReference type="Pfam" id="PF00072">
    <property type="entry name" value="Response_reg"/>
    <property type="match status" value="1"/>
</dbReference>
<dbReference type="SUPFAM" id="SSF55874">
    <property type="entry name" value="ATPase domain of HSP90 chaperone/DNA topoisomerase II/histidine kinase"/>
    <property type="match status" value="1"/>
</dbReference>
<protein>
    <recommendedName>
        <fullName evidence="3">Stage 0 sporulation protein A homolog</fullName>
        <ecNumber evidence="2">2.7.13.3</ecNumber>
    </recommendedName>
</protein>
<feature type="transmembrane region" description="Helical" evidence="10">
    <location>
        <begin position="67"/>
        <end position="88"/>
    </location>
</feature>
<dbReference type="InterPro" id="IPR003594">
    <property type="entry name" value="HATPase_dom"/>
</dbReference>
<dbReference type="Gene3D" id="3.40.50.2300">
    <property type="match status" value="1"/>
</dbReference>
<feature type="domain" description="Histidine kinase" evidence="11">
    <location>
        <begin position="261"/>
        <end position="483"/>
    </location>
</feature>
<keyword evidence="10" id="KW-0812">Transmembrane</keyword>
<keyword evidence="6" id="KW-0418">Kinase</keyword>
<feature type="transmembrane region" description="Helical" evidence="10">
    <location>
        <begin position="140"/>
        <end position="163"/>
    </location>
</feature>
<evidence type="ECO:0000256" key="10">
    <source>
        <dbReference type="SAM" id="Phobius"/>
    </source>
</evidence>